<dbReference type="RefSeq" id="WP_108848536.1">
    <property type="nucleotide sequence ID" value="NZ_CP015449.1"/>
</dbReference>
<dbReference type="EMBL" id="CP015449">
    <property type="protein sequence ID" value="AWH93185.1"/>
    <property type="molecule type" value="Genomic_DNA"/>
</dbReference>
<dbReference type="AlphaFoldDB" id="A0A2S1RAA2"/>
<dbReference type="Proteomes" id="UP000244928">
    <property type="component" value="Chromosome"/>
</dbReference>
<evidence type="ECO:0000313" key="2">
    <source>
        <dbReference type="Proteomes" id="UP000244928"/>
    </source>
</evidence>
<reference evidence="1 2" key="1">
    <citation type="submission" date="2016-04" db="EMBL/GenBank/DDBJ databases">
        <title>Complete genome sequence of Dietzia lutea YIM 80766T, a strain isolated from desert soil in Egypt.</title>
        <authorList>
            <person name="Zhao J."/>
            <person name="Hu B."/>
            <person name="Geng S."/>
            <person name="Nie Y."/>
            <person name="Tang Y."/>
        </authorList>
    </citation>
    <scope>NUCLEOTIDE SEQUENCE [LARGE SCALE GENOMIC DNA]</scope>
    <source>
        <strain evidence="1 2">YIM 80766</strain>
    </source>
</reference>
<keyword evidence="2" id="KW-1185">Reference proteome</keyword>
<dbReference type="Gene3D" id="3.20.180.10">
    <property type="entry name" value="PNP-oxidase-like"/>
    <property type="match status" value="1"/>
</dbReference>
<organism evidence="1 2">
    <name type="scientific">Dietzia lutea</name>
    <dbReference type="NCBI Taxonomy" id="546160"/>
    <lineage>
        <taxon>Bacteria</taxon>
        <taxon>Bacillati</taxon>
        <taxon>Actinomycetota</taxon>
        <taxon>Actinomycetes</taxon>
        <taxon>Mycobacteriales</taxon>
        <taxon>Dietziaceae</taxon>
        <taxon>Dietzia</taxon>
    </lineage>
</organism>
<gene>
    <name evidence="1" type="ORF">A6035_14475</name>
</gene>
<dbReference type="SUPFAM" id="SSF50475">
    <property type="entry name" value="FMN-binding split barrel"/>
    <property type="match status" value="1"/>
</dbReference>
<evidence type="ECO:0008006" key="3">
    <source>
        <dbReference type="Google" id="ProtNLM"/>
    </source>
</evidence>
<dbReference type="OrthoDB" id="3381348at2"/>
<dbReference type="InterPro" id="IPR037119">
    <property type="entry name" value="Haem_oxidase_HugZ-like_sf"/>
</dbReference>
<protein>
    <recommendedName>
        <fullName evidence="3">DUF2470 domain-containing protein</fullName>
    </recommendedName>
</protein>
<proteinExistence type="predicted"/>
<name>A0A2S1RAA2_9ACTN</name>
<evidence type="ECO:0000313" key="1">
    <source>
        <dbReference type="EMBL" id="AWH93185.1"/>
    </source>
</evidence>
<sequence length="254" mass="27011">MRSLVGPVPEPAERASSALRRCPRATLTFGSATPTVALVHQSPGTADLSLVIPIADAASIGFGGVTARLEVLDEIVGGVAQGRCRRIVVVEGRVEQTGTRAQRITAADIARDLPDSALLGVGSDSALVRFRADKIVLADDDGVTDIAPDDLATSGPDPFTDLEGHWLDHLNDPRCQVVPRIALRVCRCLPAVRPLLIGIDRAGVDIELVDREGRIRRERLPFAEACTGVAELGTQLRLLAGGARYPQDRAALRP</sequence>
<dbReference type="KEGG" id="dlu:A6035_14475"/>
<accession>A0A2S1RAA2</accession>